<protein>
    <submittedName>
        <fullName evidence="1">Uncharacterized protein</fullName>
    </submittedName>
</protein>
<reference evidence="1" key="2">
    <citation type="journal article" date="2015" name="Fish Shellfish Immunol.">
        <title>Early steps in the European eel (Anguilla anguilla)-Vibrio vulnificus interaction in the gills: Role of the RtxA13 toxin.</title>
        <authorList>
            <person name="Callol A."/>
            <person name="Pajuelo D."/>
            <person name="Ebbesson L."/>
            <person name="Teles M."/>
            <person name="MacKenzie S."/>
            <person name="Amaro C."/>
        </authorList>
    </citation>
    <scope>NUCLEOTIDE SEQUENCE</scope>
</reference>
<reference evidence="1" key="1">
    <citation type="submission" date="2014-11" db="EMBL/GenBank/DDBJ databases">
        <authorList>
            <person name="Amaro Gonzalez C."/>
        </authorList>
    </citation>
    <scope>NUCLEOTIDE SEQUENCE</scope>
</reference>
<accession>A0A0E9SW63</accession>
<sequence>MKHRTFSKECTFSYQIDFWAQLSKELIHYMTKSI</sequence>
<dbReference type="EMBL" id="GBXM01063090">
    <property type="protein sequence ID" value="JAH45487.1"/>
    <property type="molecule type" value="Transcribed_RNA"/>
</dbReference>
<dbReference type="AlphaFoldDB" id="A0A0E9SW63"/>
<proteinExistence type="predicted"/>
<evidence type="ECO:0000313" key="1">
    <source>
        <dbReference type="EMBL" id="JAH45487.1"/>
    </source>
</evidence>
<name>A0A0E9SW63_ANGAN</name>
<organism evidence="1">
    <name type="scientific">Anguilla anguilla</name>
    <name type="common">European freshwater eel</name>
    <name type="synonym">Muraena anguilla</name>
    <dbReference type="NCBI Taxonomy" id="7936"/>
    <lineage>
        <taxon>Eukaryota</taxon>
        <taxon>Metazoa</taxon>
        <taxon>Chordata</taxon>
        <taxon>Craniata</taxon>
        <taxon>Vertebrata</taxon>
        <taxon>Euteleostomi</taxon>
        <taxon>Actinopterygii</taxon>
        <taxon>Neopterygii</taxon>
        <taxon>Teleostei</taxon>
        <taxon>Anguilliformes</taxon>
        <taxon>Anguillidae</taxon>
        <taxon>Anguilla</taxon>
    </lineage>
</organism>